<dbReference type="STRING" id="1367422.A0A178Z2M0"/>
<dbReference type="Proteomes" id="UP000078343">
    <property type="component" value="Unassembled WGS sequence"/>
</dbReference>
<gene>
    <name evidence="1" type="ORF">AYL99_11592</name>
</gene>
<dbReference type="GeneID" id="30015760"/>
<dbReference type="PANTHER" id="PTHR23520:SF5">
    <property type="entry name" value="TRANSPORTER, PUTATIVE (AFU_ORTHOLOGUE AFUA_3G04000)-RELATED"/>
    <property type="match status" value="1"/>
</dbReference>
<accession>A0A178Z2M0</accession>
<sequence>MPLFRDIDDDGIELIPVGRNRRCSVRLASSGPVPGQLARKIGLINTTVFTHMPSSAAVLFFPFPPYLWLTAGLLLRHTGLNDIDQAPRSAFIAAVVPRTPIRTGSPARRPQVRTGLTTVVHRRPV</sequence>
<dbReference type="EMBL" id="LVYI01000015">
    <property type="protein sequence ID" value="OAP54058.1"/>
    <property type="molecule type" value="Genomic_DNA"/>
</dbReference>
<protein>
    <submittedName>
        <fullName evidence="1">Uncharacterized protein</fullName>
    </submittedName>
</protein>
<organism evidence="1 2">
    <name type="scientific">Fonsecaea erecta</name>
    <dbReference type="NCBI Taxonomy" id="1367422"/>
    <lineage>
        <taxon>Eukaryota</taxon>
        <taxon>Fungi</taxon>
        <taxon>Dikarya</taxon>
        <taxon>Ascomycota</taxon>
        <taxon>Pezizomycotina</taxon>
        <taxon>Eurotiomycetes</taxon>
        <taxon>Chaetothyriomycetidae</taxon>
        <taxon>Chaetothyriales</taxon>
        <taxon>Herpotrichiellaceae</taxon>
        <taxon>Fonsecaea</taxon>
    </lineage>
</organism>
<dbReference type="PANTHER" id="PTHR23520">
    <property type="entry name" value="TRANSPORTER, PUTATIVE (AFU_ORTHOLOGUE AFUA_3G04000)-RELATED"/>
    <property type="match status" value="1"/>
</dbReference>
<proteinExistence type="predicted"/>
<comment type="caution">
    <text evidence="1">The sequence shown here is derived from an EMBL/GenBank/DDBJ whole genome shotgun (WGS) entry which is preliminary data.</text>
</comment>
<name>A0A178Z2M0_9EURO</name>
<reference evidence="1 2" key="1">
    <citation type="submission" date="2016-04" db="EMBL/GenBank/DDBJ databases">
        <title>Draft genome of Fonsecaea erecta CBS 125763.</title>
        <authorList>
            <person name="Weiss V.A."/>
            <person name="Vicente V.A."/>
            <person name="Raittz R.T."/>
            <person name="Moreno L.F."/>
            <person name="De Souza E.M."/>
            <person name="Pedrosa F.O."/>
            <person name="Steffens M.B."/>
            <person name="Faoro H."/>
            <person name="Tadra-Sfeir M.Z."/>
            <person name="Najafzadeh M.J."/>
            <person name="Felipe M.S."/>
            <person name="Teixeira M."/>
            <person name="Sun J."/>
            <person name="Xi L."/>
            <person name="Gomes R."/>
            <person name="De Azevedo C.M."/>
            <person name="Salgado C.G."/>
            <person name="Da Silva M.B."/>
            <person name="Nascimento M.F."/>
            <person name="Queiroz-Telles F."/>
            <person name="Attili D.S."/>
            <person name="Gorbushina A."/>
        </authorList>
    </citation>
    <scope>NUCLEOTIDE SEQUENCE [LARGE SCALE GENOMIC DNA]</scope>
    <source>
        <strain evidence="1 2">CBS 125763</strain>
    </source>
</reference>
<dbReference type="OrthoDB" id="3886401at2759"/>
<evidence type="ECO:0000313" key="1">
    <source>
        <dbReference type="EMBL" id="OAP54058.1"/>
    </source>
</evidence>
<dbReference type="RefSeq" id="XP_018687425.1">
    <property type="nucleotide sequence ID" value="XM_018843098.1"/>
</dbReference>
<dbReference type="AlphaFoldDB" id="A0A178Z2M0"/>
<dbReference type="GO" id="GO:0000329">
    <property type="term" value="C:fungal-type vacuole membrane"/>
    <property type="evidence" value="ECO:0007669"/>
    <property type="project" value="TreeGrafter"/>
</dbReference>
<keyword evidence="2" id="KW-1185">Reference proteome</keyword>
<evidence type="ECO:0000313" key="2">
    <source>
        <dbReference type="Proteomes" id="UP000078343"/>
    </source>
</evidence>